<evidence type="ECO:0000256" key="6">
    <source>
        <dbReference type="ARBA" id="ARBA00022932"/>
    </source>
</evidence>
<evidence type="ECO:0000259" key="10">
    <source>
        <dbReference type="Pfam" id="PF17657"/>
    </source>
</evidence>
<evidence type="ECO:0000256" key="1">
    <source>
        <dbReference type="ARBA" id="ARBA00022490"/>
    </source>
</evidence>
<gene>
    <name evidence="11" type="ORF">METZ01_LOCUS161725</name>
</gene>
<evidence type="ECO:0000256" key="5">
    <source>
        <dbReference type="ARBA" id="ARBA00022763"/>
    </source>
</evidence>
<dbReference type="GO" id="GO:0006260">
    <property type="term" value="P:DNA replication"/>
    <property type="evidence" value="ECO:0007669"/>
    <property type="project" value="UniProtKB-KW"/>
</dbReference>
<reference evidence="11" key="1">
    <citation type="submission" date="2018-05" db="EMBL/GenBank/DDBJ databases">
        <authorList>
            <person name="Lanie J.A."/>
            <person name="Ng W.-L."/>
            <person name="Kazmierczak K.M."/>
            <person name="Andrzejewski T.M."/>
            <person name="Davidsen T.M."/>
            <person name="Wayne K.J."/>
            <person name="Tettelin H."/>
            <person name="Glass J.I."/>
            <person name="Rusch D."/>
            <person name="Podicherti R."/>
            <person name="Tsui H.-C.T."/>
            <person name="Winkler M.E."/>
        </authorList>
    </citation>
    <scope>NUCLEOTIDE SEQUENCE</scope>
</reference>
<evidence type="ECO:0000256" key="3">
    <source>
        <dbReference type="ARBA" id="ARBA00022695"/>
    </source>
</evidence>
<dbReference type="PANTHER" id="PTHR32294">
    <property type="entry name" value="DNA POLYMERASE III SUBUNIT ALPHA"/>
    <property type="match status" value="1"/>
</dbReference>
<protein>
    <submittedName>
        <fullName evidence="11">Uncharacterized protein</fullName>
    </submittedName>
</protein>
<evidence type="ECO:0000259" key="8">
    <source>
        <dbReference type="Pfam" id="PF02811"/>
    </source>
</evidence>
<keyword evidence="6" id="KW-0239">DNA-directed DNA polymerase</keyword>
<feature type="domain" description="DNA polymerase III alpha subunit finger" evidence="10">
    <location>
        <begin position="535"/>
        <end position="636"/>
    </location>
</feature>
<dbReference type="SUPFAM" id="SSF89550">
    <property type="entry name" value="PHP domain-like"/>
    <property type="match status" value="1"/>
</dbReference>
<organism evidence="11">
    <name type="scientific">marine metagenome</name>
    <dbReference type="NCBI Taxonomy" id="408172"/>
    <lineage>
        <taxon>unclassified sequences</taxon>
        <taxon>metagenomes</taxon>
        <taxon>ecological metagenomes</taxon>
    </lineage>
</organism>
<proteinExistence type="predicted"/>
<feature type="domain" description="PHP" evidence="8">
    <location>
        <begin position="1"/>
        <end position="141"/>
    </location>
</feature>
<feature type="domain" description="Bacterial DNA polymerase III alpha subunit NTPase" evidence="9">
    <location>
        <begin position="261"/>
        <end position="532"/>
    </location>
</feature>
<dbReference type="InterPro" id="IPR041931">
    <property type="entry name" value="DNA_pol3_alpha_thumb_dom"/>
</dbReference>
<dbReference type="GO" id="GO:0003887">
    <property type="term" value="F:DNA-directed DNA polymerase activity"/>
    <property type="evidence" value="ECO:0007669"/>
    <property type="project" value="UniProtKB-KW"/>
</dbReference>
<dbReference type="AlphaFoldDB" id="A0A382B5S7"/>
<keyword evidence="5" id="KW-0227">DNA damage</keyword>
<evidence type="ECO:0000313" key="11">
    <source>
        <dbReference type="EMBL" id="SVB08871.1"/>
    </source>
</evidence>
<evidence type="ECO:0000256" key="2">
    <source>
        <dbReference type="ARBA" id="ARBA00022679"/>
    </source>
</evidence>
<dbReference type="Gene3D" id="3.20.20.140">
    <property type="entry name" value="Metal-dependent hydrolases"/>
    <property type="match status" value="1"/>
</dbReference>
<dbReference type="GO" id="GO:0006281">
    <property type="term" value="P:DNA repair"/>
    <property type="evidence" value="ECO:0007669"/>
    <property type="project" value="UniProtKB-KW"/>
</dbReference>
<dbReference type="InterPro" id="IPR004013">
    <property type="entry name" value="PHP_dom"/>
</dbReference>
<keyword evidence="2" id="KW-0808">Transferase</keyword>
<evidence type="ECO:0000256" key="7">
    <source>
        <dbReference type="ARBA" id="ARBA00023204"/>
    </source>
</evidence>
<dbReference type="Pfam" id="PF07733">
    <property type="entry name" value="DNA_pol3_alpha"/>
    <property type="match status" value="1"/>
</dbReference>
<name>A0A382B5S7_9ZZZZ</name>
<dbReference type="InterPro" id="IPR011708">
    <property type="entry name" value="DNA_pol3_alpha_NTPase_dom"/>
</dbReference>
<accession>A0A382B5S7</accession>
<evidence type="ECO:0000259" key="9">
    <source>
        <dbReference type="Pfam" id="PF07733"/>
    </source>
</evidence>
<dbReference type="EMBL" id="UINC01028240">
    <property type="protein sequence ID" value="SVB08871.1"/>
    <property type="molecule type" value="Genomic_DNA"/>
</dbReference>
<dbReference type="Gene3D" id="1.10.10.1600">
    <property type="entry name" value="Bacterial DNA polymerase III alpha subunit, thumb domain"/>
    <property type="match status" value="1"/>
</dbReference>
<dbReference type="InterPro" id="IPR004805">
    <property type="entry name" value="DnaE2/DnaE/PolC"/>
</dbReference>
<evidence type="ECO:0000256" key="4">
    <source>
        <dbReference type="ARBA" id="ARBA00022705"/>
    </source>
</evidence>
<dbReference type="NCBIfam" id="TIGR00594">
    <property type="entry name" value="polc"/>
    <property type="match status" value="1"/>
</dbReference>
<dbReference type="PANTHER" id="PTHR32294:SF4">
    <property type="entry name" value="ERROR-PRONE DNA POLYMERASE"/>
    <property type="match status" value="1"/>
</dbReference>
<dbReference type="Pfam" id="PF02811">
    <property type="entry name" value="PHP"/>
    <property type="match status" value="1"/>
</dbReference>
<keyword evidence="7" id="KW-0234">DNA repair</keyword>
<dbReference type="InterPro" id="IPR040982">
    <property type="entry name" value="DNA_pol3_finger"/>
</dbReference>
<dbReference type="Pfam" id="PF17657">
    <property type="entry name" value="DNA_pol3_finger"/>
    <property type="match status" value="1"/>
</dbReference>
<sequence length="640" mass="72671">MVTTALNLEYKALALTDHDSLAGAMEFAQISKTLGLKSIIGSEITLQGEEHVTVLASDHQGYSNLCKLLSFSHVSAEERSKPLLDKSVLQEYSKGLILLSGCSWGVVGSLVSQNKLKEAEHKALEFKECFGDRYYIELQRNMVKGDTKRNRHLVEIAKKLNIEIVATNNVHYHHKSYSNLQDAMVAIKANKSLEEVQHLLRGNNEFYLKSPQEMTNIFSELPEAISNTLLISEKCSFDLASGLGYKLPNYNTPEGYTSLTYLWELCVRAGLRRYGNLSYGVKKRLKEEFRLIEKHNLAGFLLIYHEIVGMAKEIMDRLGLSDPEIPIEERPPGRGRGSSVALLVGYLLGLSHIDPIRYNLSLERFLPEDRMNLALDIDLDFPRNIREELILEVHKRWGWERASLVSMRSTYQINGAVRDLGKAFSIASNQIDSITKLLDHSSIKDLEYSIKKLPEFRARLKNHIWKEMIKLASQIEGAPRCLAQHPGGMILSSSALTNFVPVQRGGIRGRYMIQWDKNDIEDAGFVKIDILALGTLSQLQDILKMVEERTGEYPDLSRIDFEDMNVYRMLWEADTVGIFQVESAAQMQTISRLKPRNLVDMAHQVACVRPGVGATDGVRTYLRRRTEQEQVIFDHELEKK</sequence>
<feature type="non-terminal residue" evidence="11">
    <location>
        <position position="640"/>
    </location>
</feature>
<dbReference type="InterPro" id="IPR016195">
    <property type="entry name" value="Pol/histidinol_Pase-like"/>
</dbReference>
<keyword evidence="3" id="KW-0548">Nucleotidyltransferase</keyword>
<keyword evidence="1" id="KW-0963">Cytoplasm</keyword>
<keyword evidence="4" id="KW-0235">DNA replication</keyword>
<dbReference type="GO" id="GO:0008408">
    <property type="term" value="F:3'-5' exonuclease activity"/>
    <property type="evidence" value="ECO:0007669"/>
    <property type="project" value="InterPro"/>
</dbReference>